<evidence type="ECO:0000256" key="4">
    <source>
        <dbReference type="ARBA" id="ARBA00022729"/>
    </source>
</evidence>
<sequence>MIARVILPALVAIGSVSAQSATCTVVTTTINSQADATGLAGCKTVRGSVLIAPQTGASIDISGPGTITGDLILLNNGEIQSFRSDDLTTIGGTWEMKNVTALSTLSFASITKVKALDWQTLNALDTLSFTSGLTQAEEVTISDTFLSALTGIDLTSVKTMRIDNNRRLTSFTTQLRDLSDELRIQANGQRLEVNMPNLTWIANMIIANVTKFSAPSLVTVNNSAKFDFNYFSDFSAPNLTRTQSGDISFVGNVNLKNISMPRLTTVGGGLLIANNTALIELNGLPALKTISGAVKLRGSFDDVSFPALNDVKGAFDLSSTGDIEKSCTEFKKIASAKDGGSGKIQGTYSCTSNNANANSDTSSTTGTGGGTSKPKPDAAAGLSLNTVLLGFAGLAGLAQALL</sequence>
<evidence type="ECO:0000256" key="6">
    <source>
        <dbReference type="SAM" id="MobiDB-lite"/>
    </source>
</evidence>
<evidence type="ECO:0000256" key="1">
    <source>
        <dbReference type="ARBA" id="ARBA00004191"/>
    </source>
</evidence>
<comment type="subcellular location">
    <subcellularLocation>
        <location evidence="1">Secreted</location>
        <location evidence="1">Cell wall</location>
    </subcellularLocation>
</comment>
<evidence type="ECO:0000313" key="8">
    <source>
        <dbReference type="EMBL" id="KAK0755005.1"/>
    </source>
</evidence>
<keyword evidence="9" id="KW-1185">Reference proteome</keyword>
<dbReference type="AlphaFoldDB" id="A0AA40FC85"/>
<keyword evidence="5" id="KW-0325">Glycoprotein</keyword>
<keyword evidence="3" id="KW-0964">Secreted</keyword>
<dbReference type="Gene3D" id="3.80.20.20">
    <property type="entry name" value="Receptor L-domain"/>
    <property type="match status" value="1"/>
</dbReference>
<feature type="chain" id="PRO_5041317771" description="GPI-anchored cell wall organization protein Ecm33" evidence="7">
    <location>
        <begin position="19"/>
        <end position="402"/>
    </location>
</feature>
<evidence type="ECO:0000256" key="3">
    <source>
        <dbReference type="ARBA" id="ARBA00022525"/>
    </source>
</evidence>
<dbReference type="SUPFAM" id="SSF52058">
    <property type="entry name" value="L domain-like"/>
    <property type="match status" value="2"/>
</dbReference>
<evidence type="ECO:0000313" key="9">
    <source>
        <dbReference type="Proteomes" id="UP001172155"/>
    </source>
</evidence>
<protein>
    <recommendedName>
        <fullName evidence="10">GPI-anchored cell wall organization protein Ecm33</fullName>
    </recommendedName>
</protein>
<evidence type="ECO:0008006" key="10">
    <source>
        <dbReference type="Google" id="ProtNLM"/>
    </source>
</evidence>
<dbReference type="GO" id="GO:0031505">
    <property type="term" value="P:fungal-type cell wall organization"/>
    <property type="evidence" value="ECO:0007669"/>
    <property type="project" value="TreeGrafter"/>
</dbReference>
<gene>
    <name evidence="8" type="ORF">B0T18DRAFT_386790</name>
</gene>
<dbReference type="InterPro" id="IPR036941">
    <property type="entry name" value="Rcpt_L-dom_sf"/>
</dbReference>
<comment type="caution">
    <text evidence="8">The sequence shown here is derived from an EMBL/GenBank/DDBJ whole genome shotgun (WGS) entry which is preliminary data.</text>
</comment>
<dbReference type="GO" id="GO:0005886">
    <property type="term" value="C:plasma membrane"/>
    <property type="evidence" value="ECO:0007669"/>
    <property type="project" value="TreeGrafter"/>
</dbReference>
<feature type="region of interest" description="Disordered" evidence="6">
    <location>
        <begin position="355"/>
        <end position="376"/>
    </location>
</feature>
<organism evidence="8 9">
    <name type="scientific">Schizothecium vesticola</name>
    <dbReference type="NCBI Taxonomy" id="314040"/>
    <lineage>
        <taxon>Eukaryota</taxon>
        <taxon>Fungi</taxon>
        <taxon>Dikarya</taxon>
        <taxon>Ascomycota</taxon>
        <taxon>Pezizomycotina</taxon>
        <taxon>Sordariomycetes</taxon>
        <taxon>Sordariomycetidae</taxon>
        <taxon>Sordariales</taxon>
        <taxon>Schizotheciaceae</taxon>
        <taxon>Schizothecium</taxon>
    </lineage>
</organism>
<reference evidence="8" key="1">
    <citation type="submission" date="2023-06" db="EMBL/GenBank/DDBJ databases">
        <title>Genome-scale phylogeny and comparative genomics of the fungal order Sordariales.</title>
        <authorList>
            <consortium name="Lawrence Berkeley National Laboratory"/>
            <person name="Hensen N."/>
            <person name="Bonometti L."/>
            <person name="Westerberg I."/>
            <person name="Brannstrom I.O."/>
            <person name="Guillou S."/>
            <person name="Cros-Aarteil S."/>
            <person name="Calhoun S."/>
            <person name="Haridas S."/>
            <person name="Kuo A."/>
            <person name="Mondo S."/>
            <person name="Pangilinan J."/>
            <person name="Riley R."/>
            <person name="LaButti K."/>
            <person name="Andreopoulos B."/>
            <person name="Lipzen A."/>
            <person name="Chen C."/>
            <person name="Yanf M."/>
            <person name="Daum C."/>
            <person name="Ng V."/>
            <person name="Clum A."/>
            <person name="Steindorff A."/>
            <person name="Ohm R."/>
            <person name="Martin F."/>
            <person name="Silar P."/>
            <person name="Natvig D."/>
            <person name="Lalanne C."/>
            <person name="Gautier V."/>
            <person name="Ament-velasquez S.L."/>
            <person name="Kruys A."/>
            <person name="Hutchinson M.I."/>
            <person name="Powell A.J."/>
            <person name="Barry K."/>
            <person name="Miller A.N."/>
            <person name="Grigoriev I.V."/>
            <person name="Debuchy R."/>
            <person name="Gladieux P."/>
            <person name="Thoren M.H."/>
            <person name="Johannesson H."/>
        </authorList>
    </citation>
    <scope>NUCLEOTIDE SEQUENCE</scope>
    <source>
        <strain evidence="8">SMH3187-1</strain>
    </source>
</reference>
<dbReference type="GO" id="GO:0009986">
    <property type="term" value="C:cell surface"/>
    <property type="evidence" value="ECO:0007669"/>
    <property type="project" value="TreeGrafter"/>
</dbReference>
<dbReference type="EMBL" id="JAUKUD010000001">
    <property type="protein sequence ID" value="KAK0755005.1"/>
    <property type="molecule type" value="Genomic_DNA"/>
</dbReference>
<dbReference type="PANTHER" id="PTHR31018:SF3">
    <property type="entry name" value="RECEPTOR PROTEIN-TYROSINE KINASE"/>
    <property type="match status" value="1"/>
</dbReference>
<feature type="compositionally biased region" description="Low complexity" evidence="6">
    <location>
        <begin position="355"/>
        <end position="365"/>
    </location>
</feature>
<proteinExistence type="predicted"/>
<dbReference type="Pfam" id="PF12454">
    <property type="entry name" value="Ecm33"/>
    <property type="match status" value="1"/>
</dbReference>
<feature type="signal peptide" evidence="7">
    <location>
        <begin position="1"/>
        <end position="18"/>
    </location>
</feature>
<dbReference type="GO" id="GO:0009277">
    <property type="term" value="C:fungal-type cell wall"/>
    <property type="evidence" value="ECO:0007669"/>
    <property type="project" value="TreeGrafter"/>
</dbReference>
<keyword evidence="4 7" id="KW-0732">Signal</keyword>
<dbReference type="PANTHER" id="PTHR31018">
    <property type="entry name" value="SPORULATION-SPECIFIC PROTEIN-RELATED"/>
    <property type="match status" value="1"/>
</dbReference>
<evidence type="ECO:0000256" key="2">
    <source>
        <dbReference type="ARBA" id="ARBA00022512"/>
    </source>
</evidence>
<name>A0AA40FC85_9PEZI</name>
<dbReference type="InterPro" id="IPR051648">
    <property type="entry name" value="CWI-Assembly_Regulator"/>
</dbReference>
<keyword evidence="2" id="KW-0134">Cell wall</keyword>
<evidence type="ECO:0000256" key="7">
    <source>
        <dbReference type="SAM" id="SignalP"/>
    </source>
</evidence>
<accession>A0AA40FC85</accession>
<evidence type="ECO:0000256" key="5">
    <source>
        <dbReference type="ARBA" id="ARBA00023180"/>
    </source>
</evidence>
<dbReference type="Proteomes" id="UP001172155">
    <property type="component" value="Unassembled WGS sequence"/>
</dbReference>